<gene>
    <name evidence="1" type="ORF">HHL22_17120</name>
</gene>
<name>A0A7Y0FP14_9BACT</name>
<dbReference type="RefSeq" id="WP_169532631.1">
    <property type="nucleotide sequence ID" value="NZ_JABBGH010000003.1"/>
</dbReference>
<sequence length="178" mass="20187">MQYSLINWHLQATSSHKLLNDSLLDEDGWQEAADWLADECFTHLADAGLQVVAWVMPRHPVAFYDTSRVLASLTQLRVDTFGDAQAAYDWLHNQSTLAQRLSAAGLPPLLTVATFLALPPAEQLHLIEQQGHPQMPRWEADYYVQPYRLPANVLVELRYHVHSGQLYQLRACLLSANQ</sequence>
<keyword evidence="2" id="KW-1185">Reference proteome</keyword>
<evidence type="ECO:0000313" key="1">
    <source>
        <dbReference type="EMBL" id="NML66929.1"/>
    </source>
</evidence>
<reference evidence="1 2" key="1">
    <citation type="submission" date="2020-04" db="EMBL/GenBank/DDBJ databases">
        <title>Hymenobacter polaris sp. nov., isolated from Arctic soil.</title>
        <authorList>
            <person name="Dahal R.H."/>
        </authorList>
    </citation>
    <scope>NUCLEOTIDE SEQUENCE [LARGE SCALE GENOMIC DNA]</scope>
    <source>
        <strain evidence="1 2">RP-2-7</strain>
    </source>
</reference>
<dbReference type="Proteomes" id="UP000559626">
    <property type="component" value="Unassembled WGS sequence"/>
</dbReference>
<dbReference type="AlphaFoldDB" id="A0A7Y0FP14"/>
<evidence type="ECO:0000313" key="2">
    <source>
        <dbReference type="Proteomes" id="UP000559626"/>
    </source>
</evidence>
<dbReference type="EMBL" id="JABBGH010000003">
    <property type="protein sequence ID" value="NML66929.1"/>
    <property type="molecule type" value="Genomic_DNA"/>
</dbReference>
<comment type="caution">
    <text evidence="1">The sequence shown here is derived from an EMBL/GenBank/DDBJ whole genome shotgun (WGS) entry which is preliminary data.</text>
</comment>
<proteinExistence type="predicted"/>
<accession>A0A7Y0FP14</accession>
<organism evidence="1 2">
    <name type="scientific">Hymenobacter polaris</name>
    <dbReference type="NCBI Taxonomy" id="2682546"/>
    <lineage>
        <taxon>Bacteria</taxon>
        <taxon>Pseudomonadati</taxon>
        <taxon>Bacteroidota</taxon>
        <taxon>Cytophagia</taxon>
        <taxon>Cytophagales</taxon>
        <taxon>Hymenobacteraceae</taxon>
        <taxon>Hymenobacter</taxon>
    </lineage>
</organism>
<protein>
    <submittedName>
        <fullName evidence="1">Uncharacterized protein</fullName>
    </submittedName>
</protein>